<feature type="transmembrane region" description="Helical" evidence="1">
    <location>
        <begin position="45"/>
        <end position="66"/>
    </location>
</feature>
<keyword evidence="3" id="KW-1185">Reference proteome</keyword>
<dbReference type="AlphaFoldDB" id="A0A9N9VP55"/>
<keyword evidence="1" id="KW-0812">Transmembrane</keyword>
<proteinExistence type="predicted"/>
<comment type="caution">
    <text evidence="2">The sequence shown here is derived from an EMBL/GenBank/DDBJ whole genome shotgun (WGS) entry which is preliminary data.</text>
</comment>
<feature type="transmembrane region" description="Helical" evidence="1">
    <location>
        <begin position="6"/>
        <end position="33"/>
    </location>
</feature>
<keyword evidence="1" id="KW-1133">Transmembrane helix</keyword>
<dbReference type="OrthoDB" id="5145298at2759"/>
<feature type="transmembrane region" description="Helical" evidence="1">
    <location>
        <begin position="162"/>
        <end position="184"/>
    </location>
</feature>
<feature type="transmembrane region" description="Helical" evidence="1">
    <location>
        <begin position="196"/>
        <end position="220"/>
    </location>
</feature>
<keyword evidence="1" id="KW-0472">Membrane</keyword>
<organism evidence="2 3">
    <name type="scientific">Clonostachys rhizophaga</name>
    <dbReference type="NCBI Taxonomy" id="160324"/>
    <lineage>
        <taxon>Eukaryota</taxon>
        <taxon>Fungi</taxon>
        <taxon>Dikarya</taxon>
        <taxon>Ascomycota</taxon>
        <taxon>Pezizomycotina</taxon>
        <taxon>Sordariomycetes</taxon>
        <taxon>Hypocreomycetidae</taxon>
        <taxon>Hypocreales</taxon>
        <taxon>Bionectriaceae</taxon>
        <taxon>Clonostachys</taxon>
    </lineage>
</organism>
<name>A0A9N9VP55_9HYPO</name>
<dbReference type="EMBL" id="CABFNQ020000726">
    <property type="protein sequence ID" value="CAH0027007.1"/>
    <property type="molecule type" value="Genomic_DNA"/>
</dbReference>
<evidence type="ECO:0000256" key="1">
    <source>
        <dbReference type="SAM" id="Phobius"/>
    </source>
</evidence>
<feature type="transmembrane region" description="Helical" evidence="1">
    <location>
        <begin position="86"/>
        <end position="106"/>
    </location>
</feature>
<feature type="transmembrane region" description="Helical" evidence="1">
    <location>
        <begin position="240"/>
        <end position="262"/>
    </location>
</feature>
<sequence length="284" mass="31158">MNRRTLLDIAIAGLVFACIAFLVSLGLTIFGFVKLHRHGSNGPLSLSWVKASLTLTTTWLALEIMAQSVPDTSVSAGTYDKANPSFHTNVVCALFGATAFVVVMVAEIEVVRDFKAPPARWFPRKLAFSILGLVVSLNCLRIFLAEALLFTQIEKLGLVCNAIDAATILILLLFGITAFVFLVRARAAVSSRIFKYMVAIYIITLCRLTYQSIYTILYLLSLYSVDFGAYWTIFLQLPSVFITAWSLLACLGLMCFVASLGCKGEDINVGLPADDDNTLKDEEL</sequence>
<feature type="transmembrane region" description="Helical" evidence="1">
    <location>
        <begin position="126"/>
        <end position="150"/>
    </location>
</feature>
<protein>
    <submittedName>
        <fullName evidence="2">Uncharacterized protein</fullName>
    </submittedName>
</protein>
<accession>A0A9N9VP55</accession>
<reference evidence="2" key="1">
    <citation type="submission" date="2021-10" db="EMBL/GenBank/DDBJ databases">
        <authorList>
            <person name="Piombo E."/>
        </authorList>
    </citation>
    <scope>NUCLEOTIDE SEQUENCE</scope>
</reference>
<dbReference type="Proteomes" id="UP000696573">
    <property type="component" value="Unassembled WGS sequence"/>
</dbReference>
<evidence type="ECO:0000313" key="3">
    <source>
        <dbReference type="Proteomes" id="UP000696573"/>
    </source>
</evidence>
<gene>
    <name evidence="2" type="ORF">CRHIZ90672A_00003529</name>
</gene>
<evidence type="ECO:0000313" key="2">
    <source>
        <dbReference type="EMBL" id="CAH0027007.1"/>
    </source>
</evidence>